<reference evidence="2 4" key="1">
    <citation type="journal article" date="2015" name="Genome Announc.">
        <title>Draft Genome of the Euendolithic (true boring) Cyanobacterium Mastigocoleus testarum strain BC008.</title>
        <authorList>
            <person name="Guida B.S."/>
            <person name="Garcia-Pichel F."/>
        </authorList>
    </citation>
    <scope>NUCLEOTIDE SEQUENCE [LARGE SCALE GENOMIC DNA]</scope>
    <source>
        <strain evidence="2 4">BC008</strain>
    </source>
</reference>
<dbReference type="InterPro" id="IPR049052">
    <property type="entry name" value="nSTAND1"/>
</dbReference>
<dbReference type="PANTHER" id="PTHR34301:SF8">
    <property type="entry name" value="ATPASE DOMAIN-CONTAINING PROTEIN"/>
    <property type="match status" value="1"/>
</dbReference>
<dbReference type="Gene3D" id="3.40.50.300">
    <property type="entry name" value="P-loop containing nucleotide triphosphate hydrolases"/>
    <property type="match status" value="1"/>
</dbReference>
<keyword evidence="4" id="KW-1185">Reference proteome</keyword>
<dbReference type="AlphaFoldDB" id="A0A0V7ZUF8"/>
<accession>A0A0V7ZUF8</accession>
<dbReference type="RefSeq" id="WP_058183523.1">
    <property type="nucleotide sequence ID" value="NZ_LMTZ01000064.1"/>
</dbReference>
<dbReference type="PANTHER" id="PTHR34301">
    <property type="entry name" value="DNA-BINDING PROTEIN-RELATED"/>
    <property type="match status" value="1"/>
</dbReference>
<dbReference type="InterPro" id="IPR027417">
    <property type="entry name" value="P-loop_NTPase"/>
</dbReference>
<proteinExistence type="predicted"/>
<dbReference type="Pfam" id="PF20703">
    <property type="entry name" value="nSTAND1"/>
    <property type="match status" value="1"/>
</dbReference>
<comment type="caution">
    <text evidence="2">The sequence shown here is derived from an EMBL/GenBank/DDBJ whole genome shotgun (WGS) entry which is preliminary data.</text>
</comment>
<protein>
    <recommendedName>
        <fullName evidence="1">Novel STAND NTPase 1 domain-containing protein</fullName>
    </recommendedName>
</protein>
<feature type="domain" description="Novel STAND NTPase 1" evidence="1">
    <location>
        <begin position="166"/>
        <end position="374"/>
    </location>
</feature>
<dbReference type="OrthoDB" id="462757at2"/>
<dbReference type="EMBL" id="LMTZ01000064">
    <property type="protein sequence ID" value="KST68448.1"/>
    <property type="molecule type" value="Genomic_DNA"/>
</dbReference>
<evidence type="ECO:0000259" key="1">
    <source>
        <dbReference type="Pfam" id="PF20703"/>
    </source>
</evidence>
<organism evidence="2 4">
    <name type="scientific">Mastigocoleus testarum BC008</name>
    <dbReference type="NCBI Taxonomy" id="371196"/>
    <lineage>
        <taxon>Bacteria</taxon>
        <taxon>Bacillati</taxon>
        <taxon>Cyanobacteriota</taxon>
        <taxon>Cyanophyceae</taxon>
        <taxon>Nostocales</taxon>
        <taxon>Hapalosiphonaceae</taxon>
        <taxon>Mastigocoleus</taxon>
    </lineage>
</organism>
<evidence type="ECO:0000313" key="4">
    <source>
        <dbReference type="Proteomes" id="UP000053372"/>
    </source>
</evidence>
<dbReference type="EMBL" id="LMTZ01000069">
    <property type="protein sequence ID" value="KST68293.1"/>
    <property type="molecule type" value="Genomic_DNA"/>
</dbReference>
<evidence type="ECO:0000313" key="2">
    <source>
        <dbReference type="EMBL" id="KST68293.1"/>
    </source>
</evidence>
<evidence type="ECO:0000313" key="3">
    <source>
        <dbReference type="EMBL" id="KST68448.1"/>
    </source>
</evidence>
<name>A0A0V7ZUF8_9CYAN</name>
<dbReference type="Proteomes" id="UP000053372">
    <property type="component" value="Unassembled WGS sequence"/>
</dbReference>
<gene>
    <name evidence="2" type="ORF">BC008_00605</name>
    <name evidence="3" type="ORF">BC008_00840</name>
</gene>
<dbReference type="SUPFAM" id="SSF52540">
    <property type="entry name" value="P-loop containing nucleoside triphosphate hydrolases"/>
    <property type="match status" value="1"/>
</dbReference>
<sequence>MKNWQLFLISEVFREYDLSKKEQAIMLAKFPDEETVKVNRQVADRAFEDDRLPADPETIRRQLWTIYNERFSPKENREHFPDYDRKGSSAKDKLFQAWLKEKYLKWKSLTIDSRSTNPAAKNQGFISPDIIHQKVTEKETNKKVALEQKSPNVLANPFIPLVGRVDDPQLFFGRDREIKQIFEILNSGSSVTLIGEEGIGKSSILWSICQQAGNFLHSSRESVFLDLNWIHDENEFYTALCEEIGIPSAKGYTLTRNLRDRRILLAIDNVGKMTWEGFTRQVRDQLRGLAEGSIAPLRLILAASESLNDLFNDSQDEGKTSPLAGVCQEEIIAPWNENTVRQFIATRLAITKIKFTETEIQQILQESSGHPRELMRLCYQTYSRYVDGIRD</sequence>